<keyword evidence="3" id="KW-0406">Ion transport</keyword>
<keyword evidence="1" id="KW-1133">Transmembrane helix</keyword>
<keyword evidence="3" id="KW-0407">Ion channel</keyword>
<protein>
    <submittedName>
        <fullName evidence="3">Potassium channel family protein</fullName>
    </submittedName>
</protein>
<accession>A0ABV8WTF1</accession>
<evidence type="ECO:0000259" key="2">
    <source>
        <dbReference type="Pfam" id="PF07885"/>
    </source>
</evidence>
<proteinExistence type="predicted"/>
<gene>
    <name evidence="3" type="ORF">ACFOY7_08100</name>
</gene>
<dbReference type="Proteomes" id="UP001595882">
    <property type="component" value="Unassembled WGS sequence"/>
</dbReference>
<evidence type="ECO:0000313" key="3">
    <source>
        <dbReference type="EMBL" id="MFC4403035.1"/>
    </source>
</evidence>
<evidence type="ECO:0000313" key="4">
    <source>
        <dbReference type="Proteomes" id="UP001595882"/>
    </source>
</evidence>
<feature type="transmembrane region" description="Helical" evidence="1">
    <location>
        <begin position="77"/>
        <end position="98"/>
    </location>
</feature>
<feature type="transmembrane region" description="Helical" evidence="1">
    <location>
        <begin position="6"/>
        <end position="22"/>
    </location>
</feature>
<evidence type="ECO:0000256" key="1">
    <source>
        <dbReference type="SAM" id="Phobius"/>
    </source>
</evidence>
<feature type="transmembrane region" description="Helical" evidence="1">
    <location>
        <begin position="105"/>
        <end position="123"/>
    </location>
</feature>
<dbReference type="Gene3D" id="1.10.287.70">
    <property type="match status" value="1"/>
</dbReference>
<reference evidence="4" key="1">
    <citation type="journal article" date="2019" name="Int. J. Syst. Evol. Microbiol.">
        <title>The Global Catalogue of Microorganisms (GCM) 10K type strain sequencing project: providing services to taxonomists for standard genome sequencing and annotation.</title>
        <authorList>
            <consortium name="The Broad Institute Genomics Platform"/>
            <consortium name="The Broad Institute Genome Sequencing Center for Infectious Disease"/>
            <person name="Wu L."/>
            <person name="Ma J."/>
        </authorList>
    </citation>
    <scope>NUCLEOTIDE SEQUENCE [LARGE SCALE GENOMIC DNA]</scope>
    <source>
        <strain evidence="4">CCUG 37865</strain>
    </source>
</reference>
<comment type="caution">
    <text evidence="3">The sequence shown here is derived from an EMBL/GenBank/DDBJ whole genome shotgun (WGS) entry which is preliminary data.</text>
</comment>
<dbReference type="EMBL" id="JBHSDT010000004">
    <property type="protein sequence ID" value="MFC4403035.1"/>
    <property type="molecule type" value="Genomic_DNA"/>
</dbReference>
<organism evidence="3 4">
    <name type="scientific">Gracilibacillus xinjiangensis</name>
    <dbReference type="NCBI Taxonomy" id="1193282"/>
    <lineage>
        <taxon>Bacteria</taxon>
        <taxon>Bacillati</taxon>
        <taxon>Bacillota</taxon>
        <taxon>Bacilli</taxon>
        <taxon>Bacillales</taxon>
        <taxon>Bacillaceae</taxon>
        <taxon>Gracilibacillus</taxon>
    </lineage>
</organism>
<dbReference type="InterPro" id="IPR013099">
    <property type="entry name" value="K_chnl_dom"/>
</dbReference>
<dbReference type="SUPFAM" id="SSF81324">
    <property type="entry name" value="Voltage-gated potassium channels"/>
    <property type="match status" value="1"/>
</dbReference>
<feature type="domain" description="Potassium channel" evidence="2">
    <location>
        <begin position="46"/>
        <end position="126"/>
    </location>
</feature>
<keyword evidence="1" id="KW-0812">Transmembrane</keyword>
<dbReference type="Pfam" id="PF07885">
    <property type="entry name" value="Ion_trans_2"/>
    <property type="match status" value="1"/>
</dbReference>
<feature type="transmembrane region" description="Helical" evidence="1">
    <location>
        <begin position="34"/>
        <end position="57"/>
    </location>
</feature>
<dbReference type="RefSeq" id="WP_390251192.1">
    <property type="nucleotide sequence ID" value="NZ_JBHSDT010000004.1"/>
</dbReference>
<name>A0ABV8WTF1_9BACI</name>
<sequence>MAKLLVIIGILFIAINIYYFFSNKAYRKSYLSTVLFQKLFLAFVGLTIGFAIIYYALSFNETIIMESSPSNKPMEPTFPNLLYFSGVTLLSIGYGDIVPVGSARFFSLIQAAIGLLLPTAYFLKVLDRSNNEEK</sequence>
<keyword evidence="3" id="KW-0813">Transport</keyword>
<dbReference type="GO" id="GO:0034220">
    <property type="term" value="P:monoatomic ion transmembrane transport"/>
    <property type="evidence" value="ECO:0007669"/>
    <property type="project" value="UniProtKB-KW"/>
</dbReference>
<keyword evidence="1" id="KW-0472">Membrane</keyword>
<keyword evidence="4" id="KW-1185">Reference proteome</keyword>